<reference evidence="1 2" key="1">
    <citation type="submission" date="2018-10" db="EMBL/GenBank/DDBJ databases">
        <title>Paraburkholderia sp. 7MK8-2, isolated from soil.</title>
        <authorList>
            <person name="Gao Z.-H."/>
            <person name="Qiu L.-H."/>
        </authorList>
    </citation>
    <scope>NUCLEOTIDE SEQUENCE [LARGE SCALE GENOMIC DNA]</scope>
    <source>
        <strain evidence="1 2">7MK8-2</strain>
    </source>
</reference>
<evidence type="ECO:0000313" key="1">
    <source>
        <dbReference type="EMBL" id="RKP48231.1"/>
    </source>
</evidence>
<evidence type="ECO:0000313" key="2">
    <source>
        <dbReference type="Proteomes" id="UP000280434"/>
    </source>
</evidence>
<sequence length="161" mass="17586">MLLRHGERCVATVRLTPVGARHVEMRDLGLLPTEFEGADDLLEVSRLAAVPSEPNVRSYAGILLPAAAKWVQQHLATTRFIAYCRVSVLKLMVAMGSEPIGEPFHLQERTSEPYRVILGNIARTAALHDSSNVIFTGAQGGEPARLLDEGALAIDEQDTWS</sequence>
<dbReference type="Proteomes" id="UP000280434">
    <property type="component" value="Unassembled WGS sequence"/>
</dbReference>
<comment type="caution">
    <text evidence="1">The sequence shown here is derived from an EMBL/GenBank/DDBJ whole genome shotgun (WGS) entry which is preliminary data.</text>
</comment>
<dbReference type="EMBL" id="RBZV01000004">
    <property type="protein sequence ID" value="RKP48231.1"/>
    <property type="molecule type" value="Genomic_DNA"/>
</dbReference>
<dbReference type="InterPro" id="IPR016181">
    <property type="entry name" value="Acyl_CoA_acyltransferase"/>
</dbReference>
<proteinExistence type="predicted"/>
<dbReference type="AlphaFoldDB" id="A0A494XEY0"/>
<gene>
    <name evidence="1" type="ORF">D7S89_12935</name>
</gene>
<organism evidence="1 2">
    <name type="scientific">Trinickia fusca</name>
    <dbReference type="NCBI Taxonomy" id="2419777"/>
    <lineage>
        <taxon>Bacteria</taxon>
        <taxon>Pseudomonadati</taxon>
        <taxon>Pseudomonadota</taxon>
        <taxon>Betaproteobacteria</taxon>
        <taxon>Burkholderiales</taxon>
        <taxon>Burkholderiaceae</taxon>
        <taxon>Trinickia</taxon>
    </lineage>
</organism>
<protein>
    <submittedName>
        <fullName evidence="1">Uncharacterized protein</fullName>
    </submittedName>
</protein>
<name>A0A494XEY0_9BURK</name>
<accession>A0A494XEY0</accession>
<keyword evidence="2" id="KW-1185">Reference proteome</keyword>
<dbReference type="SUPFAM" id="SSF55729">
    <property type="entry name" value="Acyl-CoA N-acyltransferases (Nat)"/>
    <property type="match status" value="1"/>
</dbReference>
<dbReference type="Gene3D" id="3.40.630.30">
    <property type="match status" value="1"/>
</dbReference>